<dbReference type="Proteomes" id="UP000321412">
    <property type="component" value="Unassembled WGS sequence"/>
</dbReference>
<protein>
    <submittedName>
        <fullName evidence="1">DUF3078 domain-containing protein</fullName>
    </submittedName>
</protein>
<accession>A0A5C6XES7</accession>
<dbReference type="OrthoDB" id="5487138at2"/>
<keyword evidence="2" id="KW-1185">Reference proteome</keyword>
<dbReference type="EMBL" id="VOSM01000001">
    <property type="protein sequence ID" value="TXD38993.1"/>
    <property type="molecule type" value="Genomic_DNA"/>
</dbReference>
<gene>
    <name evidence="1" type="ORF">FRC98_00905</name>
</gene>
<name>A0A5C6XES7_9DELT</name>
<proteinExistence type="predicted"/>
<sequence length="370" mass="40224">MSLLFAPGVLRTELCVNEHVVQPEVEKSMLKLQKLGVALGSGLAVMAMANGAFAQDADAPQYVGQEALDVNEQPQGFSGNLGVEASFNLVSNQNVIGQNEGTSFLLGGAVNGGLDYFSGKHQWRNTLGYNTSWARTPVLQEFVKNNDKLELESIYNYLLNDWIGPYARASAETSWFATELVSAEPTGYLITREDGTVDGEVTDRLRVADPLTPLNLFQSAGVALEPVRQEAVRATLRVGFGAREALAAGVLVVQDDDATADVELVELSNAYQAGAEAFIGVEGKFPEQRVDYRVGATALVPFLNNDDEDRSPFELTRIGMTGKVRVAIVDWMGLTYSLMVLSDPQLLDETQVQNSVLLTFNYTLIDTAEE</sequence>
<evidence type="ECO:0000313" key="1">
    <source>
        <dbReference type="EMBL" id="TXD38993.1"/>
    </source>
</evidence>
<evidence type="ECO:0000313" key="2">
    <source>
        <dbReference type="Proteomes" id="UP000321412"/>
    </source>
</evidence>
<dbReference type="AlphaFoldDB" id="A0A5C6XES7"/>
<reference evidence="1 2" key="1">
    <citation type="submission" date="2019-08" db="EMBL/GenBank/DDBJ databases">
        <title>Bradymonadales sp. TMQ4.</title>
        <authorList>
            <person name="Liang Q."/>
        </authorList>
    </citation>
    <scope>NUCLEOTIDE SEQUENCE [LARGE SCALE GENOMIC DNA]</scope>
    <source>
        <strain evidence="1 2">TMQ4</strain>
    </source>
</reference>
<dbReference type="Pfam" id="PF11276">
    <property type="entry name" value="DUF3078"/>
    <property type="match status" value="1"/>
</dbReference>
<dbReference type="InterPro" id="IPR021428">
    <property type="entry name" value="DUF3078"/>
</dbReference>
<organism evidence="1 2">
    <name type="scientific">Lujinxingia vulgaris</name>
    <dbReference type="NCBI Taxonomy" id="2600176"/>
    <lineage>
        <taxon>Bacteria</taxon>
        <taxon>Deltaproteobacteria</taxon>
        <taxon>Bradymonadales</taxon>
        <taxon>Lujinxingiaceae</taxon>
        <taxon>Lujinxingia</taxon>
    </lineage>
</organism>
<comment type="caution">
    <text evidence="1">The sequence shown here is derived from an EMBL/GenBank/DDBJ whole genome shotgun (WGS) entry which is preliminary data.</text>
</comment>